<keyword evidence="2" id="KW-1185">Reference proteome</keyword>
<evidence type="ECO:0000313" key="1">
    <source>
        <dbReference type="EMBL" id="MCJ0742699.1"/>
    </source>
</evidence>
<comment type="caution">
    <text evidence="1">The sequence shown here is derived from an EMBL/GenBank/DDBJ whole genome shotgun (WGS) entry which is preliminary data.</text>
</comment>
<organism evidence="1 2">
    <name type="scientific">Pedobacter montanisoli</name>
    <dbReference type="NCBI Taxonomy" id="2923277"/>
    <lineage>
        <taxon>Bacteria</taxon>
        <taxon>Pseudomonadati</taxon>
        <taxon>Bacteroidota</taxon>
        <taxon>Sphingobacteriia</taxon>
        <taxon>Sphingobacteriales</taxon>
        <taxon>Sphingobacteriaceae</taxon>
        <taxon>Pedobacter</taxon>
    </lineage>
</organism>
<dbReference type="Proteomes" id="UP001165460">
    <property type="component" value="Unassembled WGS sequence"/>
</dbReference>
<reference evidence="1" key="1">
    <citation type="submission" date="2022-03" db="EMBL/GenBank/DDBJ databases">
        <authorList>
            <person name="Woo C.Y."/>
        </authorList>
    </citation>
    <scope>NUCLEOTIDE SEQUENCE</scope>
    <source>
        <strain evidence="1">CYS-01</strain>
    </source>
</reference>
<gene>
    <name evidence="1" type="ORF">MMF97_08250</name>
</gene>
<dbReference type="EMBL" id="JALGBH010000002">
    <property type="protein sequence ID" value="MCJ0742699.1"/>
    <property type="molecule type" value="Genomic_DNA"/>
</dbReference>
<protein>
    <submittedName>
        <fullName evidence="1">Uncharacterized protein</fullName>
    </submittedName>
</protein>
<dbReference type="RefSeq" id="WP_243361401.1">
    <property type="nucleotide sequence ID" value="NZ_JALGBH010000002.1"/>
</dbReference>
<sequence length="180" mass="21227">MYKLSASFIEFSNDETFISSCKDYIKRIGKALTKPETELDDIESILLEYGIRNISDAKLDTLQYLISYANFILEDDSISENELYDFTVLKRIFRINEGDFIKYHFFEVREILKKQFLRIYEDDFVDKGERLESVNLQSFFDLSYDEFEGFKKEYVIASLINGADPKDLDISKLPKGFQFK</sequence>
<evidence type="ECO:0000313" key="2">
    <source>
        <dbReference type="Proteomes" id="UP001165460"/>
    </source>
</evidence>
<proteinExistence type="predicted"/>
<name>A0ABS9ZWN1_9SPHI</name>
<accession>A0ABS9ZWN1</accession>